<dbReference type="GO" id="GO:0140359">
    <property type="term" value="F:ABC-type transporter activity"/>
    <property type="evidence" value="ECO:0007669"/>
    <property type="project" value="InterPro"/>
</dbReference>
<dbReference type="PROSITE" id="PS50929">
    <property type="entry name" value="ABC_TM1F"/>
    <property type="match status" value="1"/>
</dbReference>
<dbReference type="InterPro" id="IPR017871">
    <property type="entry name" value="ABC_transporter-like_CS"/>
</dbReference>
<evidence type="ECO:0000256" key="5">
    <source>
        <dbReference type="ARBA" id="ARBA00022989"/>
    </source>
</evidence>
<dbReference type="SMART" id="SM00382">
    <property type="entry name" value="AAA"/>
    <property type="match status" value="1"/>
</dbReference>
<feature type="domain" description="ABC transporter" evidence="8">
    <location>
        <begin position="368"/>
        <end position="578"/>
    </location>
</feature>
<dbReference type="CDD" id="cd03228">
    <property type="entry name" value="ABCC_MRP_Like"/>
    <property type="match status" value="1"/>
</dbReference>
<comment type="caution">
    <text evidence="10">The sequence shown here is derived from an EMBL/GenBank/DDBJ whole genome shotgun (WGS) entry which is preliminary data.</text>
</comment>
<accession>A0A833N355</accession>
<feature type="transmembrane region" description="Helical" evidence="7">
    <location>
        <begin position="259"/>
        <end position="276"/>
    </location>
</feature>
<feature type="transmembrane region" description="Helical" evidence="7">
    <location>
        <begin position="141"/>
        <end position="164"/>
    </location>
</feature>
<evidence type="ECO:0000313" key="10">
    <source>
        <dbReference type="EMBL" id="KAB8029225.1"/>
    </source>
</evidence>
<feature type="transmembrane region" description="Helical" evidence="7">
    <location>
        <begin position="67"/>
        <end position="86"/>
    </location>
</feature>
<evidence type="ECO:0000256" key="7">
    <source>
        <dbReference type="SAM" id="Phobius"/>
    </source>
</evidence>
<keyword evidence="4 10" id="KW-0067">ATP-binding</keyword>
<dbReference type="InterPro" id="IPR027417">
    <property type="entry name" value="P-loop_NTPase"/>
</dbReference>
<gene>
    <name evidence="10" type="ORF">GCL57_11865</name>
</gene>
<dbReference type="InterPro" id="IPR036640">
    <property type="entry name" value="ABC1_TM_sf"/>
</dbReference>
<dbReference type="InterPro" id="IPR003439">
    <property type="entry name" value="ABC_transporter-like_ATP-bd"/>
</dbReference>
<keyword evidence="2 7" id="KW-0812">Transmembrane</keyword>
<name>A0A833N355_9BACT</name>
<dbReference type="RefSeq" id="WP_152213566.1">
    <property type="nucleotide sequence ID" value="NZ_WFLN01000008.1"/>
</dbReference>
<feature type="domain" description="ABC transmembrane type-1" evidence="9">
    <location>
        <begin position="23"/>
        <end position="306"/>
    </location>
</feature>
<feature type="transmembrane region" description="Helical" evidence="7">
    <location>
        <begin position="21"/>
        <end position="47"/>
    </location>
</feature>
<dbReference type="EMBL" id="WFLN01000008">
    <property type="protein sequence ID" value="KAB8029225.1"/>
    <property type="molecule type" value="Genomic_DNA"/>
</dbReference>
<evidence type="ECO:0000313" key="11">
    <source>
        <dbReference type="Proteomes" id="UP000442694"/>
    </source>
</evidence>
<dbReference type="PANTHER" id="PTHR24221:SF654">
    <property type="entry name" value="ATP-BINDING CASSETTE SUB-FAMILY B MEMBER 6"/>
    <property type="match status" value="1"/>
</dbReference>
<evidence type="ECO:0000256" key="1">
    <source>
        <dbReference type="ARBA" id="ARBA00004651"/>
    </source>
</evidence>
<dbReference type="Gene3D" id="3.40.50.300">
    <property type="entry name" value="P-loop containing nucleotide triphosphate hydrolases"/>
    <property type="match status" value="1"/>
</dbReference>
<dbReference type="PANTHER" id="PTHR24221">
    <property type="entry name" value="ATP-BINDING CASSETTE SUB-FAMILY B"/>
    <property type="match status" value="1"/>
</dbReference>
<dbReference type="Pfam" id="PF00005">
    <property type="entry name" value="ABC_tran"/>
    <property type="match status" value="1"/>
</dbReference>
<dbReference type="PROSITE" id="PS50893">
    <property type="entry name" value="ABC_TRANSPORTER_2"/>
    <property type="match status" value="1"/>
</dbReference>
<comment type="subcellular location">
    <subcellularLocation>
        <location evidence="1">Cell membrane</location>
        <topology evidence="1">Multi-pass membrane protein</topology>
    </subcellularLocation>
</comment>
<dbReference type="GO" id="GO:0016887">
    <property type="term" value="F:ATP hydrolysis activity"/>
    <property type="evidence" value="ECO:0007669"/>
    <property type="project" value="InterPro"/>
</dbReference>
<organism evidence="10 11">
    <name type="scientific">Fluviispira multicolorata</name>
    <dbReference type="NCBI Taxonomy" id="2654512"/>
    <lineage>
        <taxon>Bacteria</taxon>
        <taxon>Pseudomonadati</taxon>
        <taxon>Bdellovibrionota</taxon>
        <taxon>Oligoflexia</taxon>
        <taxon>Silvanigrellales</taxon>
        <taxon>Silvanigrellaceae</taxon>
        <taxon>Fluviispira</taxon>
    </lineage>
</organism>
<feature type="transmembrane region" description="Helical" evidence="7">
    <location>
        <begin position="170"/>
        <end position="187"/>
    </location>
</feature>
<dbReference type="SUPFAM" id="SSF52540">
    <property type="entry name" value="P-loop containing nucleoside triphosphate hydrolases"/>
    <property type="match status" value="1"/>
</dbReference>
<dbReference type="InterPro" id="IPR039421">
    <property type="entry name" value="Type_1_exporter"/>
</dbReference>
<evidence type="ECO:0000259" key="8">
    <source>
        <dbReference type="PROSITE" id="PS50893"/>
    </source>
</evidence>
<dbReference type="PROSITE" id="PS00211">
    <property type="entry name" value="ABC_TRANSPORTER_1"/>
    <property type="match status" value="1"/>
</dbReference>
<evidence type="ECO:0000256" key="6">
    <source>
        <dbReference type="ARBA" id="ARBA00023136"/>
    </source>
</evidence>
<keyword evidence="3" id="KW-0547">Nucleotide-binding</keyword>
<dbReference type="Gene3D" id="1.20.1560.10">
    <property type="entry name" value="ABC transporter type 1, transmembrane domain"/>
    <property type="match status" value="1"/>
</dbReference>
<keyword evidence="5 7" id="KW-1133">Transmembrane helix</keyword>
<evidence type="ECO:0000259" key="9">
    <source>
        <dbReference type="PROSITE" id="PS50929"/>
    </source>
</evidence>
<evidence type="ECO:0000256" key="4">
    <source>
        <dbReference type="ARBA" id="ARBA00022840"/>
    </source>
</evidence>
<dbReference type="AlphaFoldDB" id="A0A833N355"/>
<dbReference type="GO" id="GO:0005886">
    <property type="term" value="C:plasma membrane"/>
    <property type="evidence" value="ECO:0007669"/>
    <property type="project" value="UniProtKB-SubCell"/>
</dbReference>
<dbReference type="InterPro" id="IPR003593">
    <property type="entry name" value="AAA+_ATPase"/>
</dbReference>
<sequence>MKKITVIKKSFKLLGKRGFKYILFAIFFATGIAIVELSMSFIIQLLLTSFGFVHVEYKIFDNEIPKFSIQIVSLSLVFISIVRFIVQLLTTQTAVFLREYIFLKLRQFSIYSILFENDEEDKNTSSMNFKISEIFNRSADFISYFTNALCMLVQSFFLFLLLFIIAWKEAIISSLGIAIIGCIILYINKLVSMNAKQVPVQQIKLNEGIEKIARNFLFIKLMKKRDDEYQEISEALKEYSSKATSAGFYSNLGTQTGPFLGILLLVCIILISNNIFATNGAILVSFIYLLARFIQSLSILSGYYGNATIYFPQFKLSLLTIESPNFSEISKDNFDKILLNGYRKKIDVKKNYDKISLSDSHKLSSPTIYFKDVTFSYPNSNPIFENLNLTFEKGSQTGLIGPSGVGKSTLLLLITGLLQPTSGQTYINEIPPWEYVSQKNMRIGYVGAEPFLIKGTIKDNICYGLTREVNEQDIYNILEKVSLKELIDEKGLSYIIAEDQSGLSAGQKQRLCLARALLNEPALLILDEATANLDDENELLIAQILADIKSICTTIIVSHRIGILKYADKVIDLKLLKSH</sequence>
<dbReference type="GO" id="GO:0005524">
    <property type="term" value="F:ATP binding"/>
    <property type="evidence" value="ECO:0007669"/>
    <property type="project" value="UniProtKB-KW"/>
</dbReference>
<keyword evidence="11" id="KW-1185">Reference proteome</keyword>
<keyword evidence="6 7" id="KW-0472">Membrane</keyword>
<protein>
    <submittedName>
        <fullName evidence="10">ATP-binding cassette domain-containing protein</fullName>
    </submittedName>
</protein>
<dbReference type="InterPro" id="IPR011527">
    <property type="entry name" value="ABC1_TM_dom"/>
</dbReference>
<reference evidence="10 11" key="1">
    <citation type="submission" date="2019-10" db="EMBL/GenBank/DDBJ databases">
        <title>New genus of Silvanigrellaceae.</title>
        <authorList>
            <person name="Pitt A."/>
            <person name="Hahn M.W."/>
        </authorList>
    </citation>
    <scope>NUCLEOTIDE SEQUENCE [LARGE SCALE GENOMIC DNA]</scope>
    <source>
        <strain evidence="10 11">33A1-SZDP</strain>
    </source>
</reference>
<dbReference type="SUPFAM" id="SSF90123">
    <property type="entry name" value="ABC transporter transmembrane region"/>
    <property type="match status" value="1"/>
</dbReference>
<evidence type="ECO:0000256" key="3">
    <source>
        <dbReference type="ARBA" id="ARBA00022741"/>
    </source>
</evidence>
<evidence type="ECO:0000256" key="2">
    <source>
        <dbReference type="ARBA" id="ARBA00022692"/>
    </source>
</evidence>
<dbReference type="GO" id="GO:0034040">
    <property type="term" value="F:ATPase-coupled lipid transmembrane transporter activity"/>
    <property type="evidence" value="ECO:0007669"/>
    <property type="project" value="TreeGrafter"/>
</dbReference>
<proteinExistence type="predicted"/>
<dbReference type="Proteomes" id="UP000442694">
    <property type="component" value="Unassembled WGS sequence"/>
</dbReference>